<evidence type="ECO:0000313" key="2">
    <source>
        <dbReference type="Proteomes" id="UP000831701"/>
    </source>
</evidence>
<accession>A0ACB8VVD4</accession>
<reference evidence="1" key="1">
    <citation type="submission" date="2022-04" db="EMBL/GenBank/DDBJ databases">
        <title>Jade perch genome.</title>
        <authorList>
            <person name="Chao B."/>
        </authorList>
    </citation>
    <scope>NUCLEOTIDE SEQUENCE</scope>
    <source>
        <strain evidence="1">CB-2022</strain>
    </source>
</reference>
<dbReference type="Proteomes" id="UP000831701">
    <property type="component" value="Chromosome 17"/>
</dbReference>
<name>A0ACB8VVD4_9TELE</name>
<proteinExistence type="predicted"/>
<dbReference type="EMBL" id="CM041547">
    <property type="protein sequence ID" value="KAI3359410.1"/>
    <property type="molecule type" value="Genomic_DNA"/>
</dbReference>
<comment type="caution">
    <text evidence="1">The sequence shown here is derived from an EMBL/GenBank/DDBJ whole genome shotgun (WGS) entry which is preliminary data.</text>
</comment>
<protein>
    <submittedName>
        <fullName evidence="1">Uncharacterized protein</fullName>
    </submittedName>
</protein>
<keyword evidence="2" id="KW-1185">Reference proteome</keyword>
<organism evidence="1 2">
    <name type="scientific">Scortum barcoo</name>
    <name type="common">barcoo grunter</name>
    <dbReference type="NCBI Taxonomy" id="214431"/>
    <lineage>
        <taxon>Eukaryota</taxon>
        <taxon>Metazoa</taxon>
        <taxon>Chordata</taxon>
        <taxon>Craniata</taxon>
        <taxon>Vertebrata</taxon>
        <taxon>Euteleostomi</taxon>
        <taxon>Actinopterygii</taxon>
        <taxon>Neopterygii</taxon>
        <taxon>Teleostei</taxon>
        <taxon>Neoteleostei</taxon>
        <taxon>Acanthomorphata</taxon>
        <taxon>Eupercaria</taxon>
        <taxon>Centrarchiformes</taxon>
        <taxon>Terapontoidei</taxon>
        <taxon>Terapontidae</taxon>
        <taxon>Scortum</taxon>
    </lineage>
</organism>
<gene>
    <name evidence="1" type="ORF">L3Q82_002913</name>
</gene>
<sequence>MDQITFHHDTVLSDIHMLLSNTRHLMTSLNSVGQPVFISKFKILSDGERHDNSEPERGLKEADPREDREGDTKATQEKDEGEGGDGNEEPALDEDGDLDITHRRRKNPTESGRDLVCPIILKQCEPFLEEEEDETDTCSKDVVRIAEPQFSKMIKIFENCVSSPKT</sequence>
<evidence type="ECO:0000313" key="1">
    <source>
        <dbReference type="EMBL" id="KAI3359410.1"/>
    </source>
</evidence>